<name>A0A915NKX7_9BILA</name>
<organism evidence="3 4">
    <name type="scientific">Meloidogyne floridensis</name>
    <dbReference type="NCBI Taxonomy" id="298350"/>
    <lineage>
        <taxon>Eukaryota</taxon>
        <taxon>Metazoa</taxon>
        <taxon>Ecdysozoa</taxon>
        <taxon>Nematoda</taxon>
        <taxon>Chromadorea</taxon>
        <taxon>Rhabditida</taxon>
        <taxon>Tylenchina</taxon>
        <taxon>Tylenchomorpha</taxon>
        <taxon>Tylenchoidea</taxon>
        <taxon>Meloidogynidae</taxon>
        <taxon>Meloidogyninae</taxon>
        <taxon>Meloidogyne</taxon>
    </lineage>
</organism>
<reference evidence="4" key="1">
    <citation type="submission" date="2022-11" db="UniProtKB">
        <authorList>
            <consortium name="WormBaseParasite"/>
        </authorList>
    </citation>
    <scope>IDENTIFICATION</scope>
</reference>
<sequence>MAINRQQQWKRPNKALYKIKRSTNPLERLKTVAMKQQIISIQTIPQQNSEALHNILFPKVQHLNNSNEMVINDIKQNIVCSCLSQLEQFCLKKENIIQNKQEEIQENINSISPLAFHSDIGRMIYTISILLMFSSVILLLMIRSIRRSWSTVEVETLLDAMRFREELDLQQRQKKRLRKAKKKVTAWLCRGNTSKIWKSSPHILLNCNNSNIARTNSVQSSGSFIPEIVISEHLPSPTSGGPPDLLRGLERQNSYTPSLSLLYDFSSRKNSQVLSQSNETESGRHSQMSTFSCSSSGGGLKD</sequence>
<dbReference type="WBParaSite" id="scf7180000419691.g4188">
    <property type="protein sequence ID" value="scf7180000419691.g4188"/>
    <property type="gene ID" value="scf7180000419691.g4188"/>
</dbReference>
<keyword evidence="2" id="KW-0812">Transmembrane</keyword>
<feature type="region of interest" description="Disordered" evidence="1">
    <location>
        <begin position="272"/>
        <end position="302"/>
    </location>
</feature>
<evidence type="ECO:0000256" key="2">
    <source>
        <dbReference type="SAM" id="Phobius"/>
    </source>
</evidence>
<feature type="transmembrane region" description="Helical" evidence="2">
    <location>
        <begin position="123"/>
        <end position="142"/>
    </location>
</feature>
<accession>A0A915NKX7</accession>
<evidence type="ECO:0000313" key="4">
    <source>
        <dbReference type="WBParaSite" id="scf7180000419691.g4188"/>
    </source>
</evidence>
<keyword evidence="3" id="KW-1185">Reference proteome</keyword>
<evidence type="ECO:0000256" key="1">
    <source>
        <dbReference type="SAM" id="MobiDB-lite"/>
    </source>
</evidence>
<proteinExistence type="predicted"/>
<keyword evidence="2" id="KW-0472">Membrane</keyword>
<dbReference type="Proteomes" id="UP000887560">
    <property type="component" value="Unplaced"/>
</dbReference>
<keyword evidence="2" id="KW-1133">Transmembrane helix</keyword>
<protein>
    <submittedName>
        <fullName evidence="4">Uncharacterized protein</fullName>
    </submittedName>
</protein>
<feature type="compositionally biased region" description="Polar residues" evidence="1">
    <location>
        <begin position="272"/>
        <end position="295"/>
    </location>
</feature>
<evidence type="ECO:0000313" key="3">
    <source>
        <dbReference type="Proteomes" id="UP000887560"/>
    </source>
</evidence>
<dbReference type="AlphaFoldDB" id="A0A915NKX7"/>